<dbReference type="AlphaFoldDB" id="A0A6C0U773"/>
<dbReference type="KEGG" id="kim:G3T16_18985"/>
<sequence>MADPRQFRPIPAIPNVPAGVNPDLRHFLTSVRDALTVRAGGSKNELDRAVTVRELVDTGIVVASGRRLLPATEGKPPTDWDKFESDLDDMAEEVEELFTNAGVNAIPIHNGTDFGGEYQGQIIFNTVDNKLYRWTGTEWTAAVPAVDVIGQLTNEQLADIAAAKIVGQLTNAQIAGIDAAKITTGQLTDAQIASVATAKLTGQITETQISSGAISTPKLEAGAITAAKLAAGSVIAGKIASDAVTAATIEAGAVTSAKILAGAITAGKLSTGAVYADNIAAGQIWSSKIAAGAITAGKIATNAVTAVKIQAGAIETDKLAANSITGDKIVANTITGGLIAAAGIITTAAQITNGVITNAKIENGAITTAKIGDLAVDTLQIADDAITVPVAGSISSYSNVPTSPVQIGSLTVSLGTATLKRVLIMGSLMATGGSTGDGVTLRAAVYVDGKSNNILSGGAYTFPNSGGATIYFARMVTIATAQSSVTVRIYAEREGVSSTINVLRGTYLVLGVKR</sequence>
<dbReference type="EMBL" id="CP048711">
    <property type="protein sequence ID" value="QIB67179.1"/>
    <property type="molecule type" value="Genomic_DNA"/>
</dbReference>
<name>A0A6C0U773_9GAMM</name>
<keyword evidence="2" id="KW-1185">Reference proteome</keyword>
<evidence type="ECO:0008006" key="3">
    <source>
        <dbReference type="Google" id="ProtNLM"/>
    </source>
</evidence>
<proteinExistence type="predicted"/>
<dbReference type="RefSeq" id="WP_163496606.1">
    <property type="nucleotide sequence ID" value="NZ_CP048711.1"/>
</dbReference>
<accession>A0A6C0U773</accession>
<gene>
    <name evidence="1" type="ORF">G3T16_18985</name>
</gene>
<evidence type="ECO:0000313" key="1">
    <source>
        <dbReference type="EMBL" id="QIB67179.1"/>
    </source>
</evidence>
<dbReference type="Proteomes" id="UP000477680">
    <property type="component" value="Chromosome"/>
</dbReference>
<evidence type="ECO:0000313" key="2">
    <source>
        <dbReference type="Proteomes" id="UP000477680"/>
    </source>
</evidence>
<organism evidence="1 2">
    <name type="scientific">Kineobactrum salinum</name>
    <dbReference type="NCBI Taxonomy" id="2708301"/>
    <lineage>
        <taxon>Bacteria</taxon>
        <taxon>Pseudomonadati</taxon>
        <taxon>Pseudomonadota</taxon>
        <taxon>Gammaproteobacteria</taxon>
        <taxon>Cellvibrionales</taxon>
        <taxon>Halieaceae</taxon>
        <taxon>Kineobactrum</taxon>
    </lineage>
</organism>
<reference evidence="1 2" key="1">
    <citation type="submission" date="2020-02" db="EMBL/GenBank/DDBJ databases">
        <title>Genome sequencing for Kineobactrum sp. M2.</title>
        <authorList>
            <person name="Park S.-J."/>
        </authorList>
    </citation>
    <scope>NUCLEOTIDE SEQUENCE [LARGE SCALE GENOMIC DNA]</scope>
    <source>
        <strain evidence="1 2">M2</strain>
    </source>
</reference>
<protein>
    <recommendedName>
        <fullName evidence="3">DUF1983 domain-containing protein</fullName>
    </recommendedName>
</protein>